<protein>
    <submittedName>
        <fullName evidence="2">Uncharacterized protein</fullName>
    </submittedName>
</protein>
<name>A0AAD8M4S3_9APIA</name>
<evidence type="ECO:0000256" key="1">
    <source>
        <dbReference type="SAM" id="MobiDB-lite"/>
    </source>
</evidence>
<feature type="compositionally biased region" description="Basic and acidic residues" evidence="1">
    <location>
        <begin position="15"/>
        <end position="24"/>
    </location>
</feature>
<proteinExistence type="predicted"/>
<feature type="region of interest" description="Disordered" evidence="1">
    <location>
        <begin position="76"/>
        <end position="95"/>
    </location>
</feature>
<feature type="compositionally biased region" description="Acidic residues" evidence="1">
    <location>
        <begin position="76"/>
        <end position="93"/>
    </location>
</feature>
<sequence length="152" mass="17512">MADHLNSARLPGETRQGEVEEAQKAVDQVHGQAFNNVGKMKDDEVTVMECKETHHGVEVRIHEQHNEEDEIEIEDDNVVEDDDMETVDEDQTTGEESMDRVYNVFLYYGGYFVHVPFESYTSSVRKVYKHIDLENLSINDLKLRHITTGTLI</sequence>
<dbReference type="AlphaFoldDB" id="A0AAD8M4S3"/>
<gene>
    <name evidence="2" type="ORF">POM88_043772</name>
</gene>
<comment type="caution">
    <text evidence="2">The sequence shown here is derived from an EMBL/GenBank/DDBJ whole genome shotgun (WGS) entry which is preliminary data.</text>
</comment>
<keyword evidence="3" id="KW-1185">Reference proteome</keyword>
<accession>A0AAD8M4S3</accession>
<reference evidence="2" key="1">
    <citation type="submission" date="2023-02" db="EMBL/GenBank/DDBJ databases">
        <title>Genome of toxic invasive species Heracleum sosnowskyi carries increased number of genes despite the absence of recent whole-genome duplications.</title>
        <authorList>
            <person name="Schelkunov M."/>
            <person name="Shtratnikova V."/>
            <person name="Makarenko M."/>
            <person name="Klepikova A."/>
            <person name="Omelchenko D."/>
            <person name="Novikova G."/>
            <person name="Obukhova E."/>
            <person name="Bogdanov V."/>
            <person name="Penin A."/>
            <person name="Logacheva M."/>
        </authorList>
    </citation>
    <scope>NUCLEOTIDE SEQUENCE</scope>
    <source>
        <strain evidence="2">Hsosn_3</strain>
        <tissue evidence="2">Leaf</tissue>
    </source>
</reference>
<dbReference type="EMBL" id="JAUIZM010000010">
    <property type="protein sequence ID" value="KAK1359298.1"/>
    <property type="molecule type" value="Genomic_DNA"/>
</dbReference>
<dbReference type="Proteomes" id="UP001237642">
    <property type="component" value="Unassembled WGS sequence"/>
</dbReference>
<reference evidence="2" key="2">
    <citation type="submission" date="2023-05" db="EMBL/GenBank/DDBJ databases">
        <authorList>
            <person name="Schelkunov M.I."/>
        </authorList>
    </citation>
    <scope>NUCLEOTIDE SEQUENCE</scope>
    <source>
        <strain evidence="2">Hsosn_3</strain>
        <tissue evidence="2">Leaf</tissue>
    </source>
</reference>
<evidence type="ECO:0000313" key="2">
    <source>
        <dbReference type="EMBL" id="KAK1359298.1"/>
    </source>
</evidence>
<organism evidence="2 3">
    <name type="scientific">Heracleum sosnowskyi</name>
    <dbReference type="NCBI Taxonomy" id="360622"/>
    <lineage>
        <taxon>Eukaryota</taxon>
        <taxon>Viridiplantae</taxon>
        <taxon>Streptophyta</taxon>
        <taxon>Embryophyta</taxon>
        <taxon>Tracheophyta</taxon>
        <taxon>Spermatophyta</taxon>
        <taxon>Magnoliopsida</taxon>
        <taxon>eudicotyledons</taxon>
        <taxon>Gunneridae</taxon>
        <taxon>Pentapetalae</taxon>
        <taxon>asterids</taxon>
        <taxon>campanulids</taxon>
        <taxon>Apiales</taxon>
        <taxon>Apiaceae</taxon>
        <taxon>Apioideae</taxon>
        <taxon>apioid superclade</taxon>
        <taxon>Tordylieae</taxon>
        <taxon>Tordyliinae</taxon>
        <taxon>Heracleum</taxon>
    </lineage>
</organism>
<evidence type="ECO:0000313" key="3">
    <source>
        <dbReference type="Proteomes" id="UP001237642"/>
    </source>
</evidence>
<feature type="region of interest" description="Disordered" evidence="1">
    <location>
        <begin position="1"/>
        <end position="24"/>
    </location>
</feature>